<evidence type="ECO:0000313" key="6">
    <source>
        <dbReference type="EMBL" id="SEO86102.1"/>
    </source>
</evidence>
<dbReference type="RefSeq" id="WP_093118824.1">
    <property type="nucleotide sequence ID" value="NZ_FODS01000014.1"/>
</dbReference>
<evidence type="ECO:0000256" key="3">
    <source>
        <dbReference type="ARBA" id="ARBA00022827"/>
    </source>
</evidence>
<dbReference type="PANTHER" id="PTHR42887:SF1">
    <property type="entry name" value="BLR3961 PROTEIN"/>
    <property type="match status" value="1"/>
</dbReference>
<dbReference type="AlphaFoldDB" id="A0A1H8T5D4"/>
<dbReference type="InterPro" id="IPR057661">
    <property type="entry name" value="RsdA/BaiN/AoA(So)_Rossmann"/>
</dbReference>
<organism evidence="6 7">
    <name type="scientific">Salinihabitans flavidus</name>
    <dbReference type="NCBI Taxonomy" id="569882"/>
    <lineage>
        <taxon>Bacteria</taxon>
        <taxon>Pseudomonadati</taxon>
        <taxon>Pseudomonadota</taxon>
        <taxon>Alphaproteobacteria</taxon>
        <taxon>Rhodobacterales</taxon>
        <taxon>Roseobacteraceae</taxon>
        <taxon>Salinihabitans</taxon>
    </lineage>
</organism>
<dbReference type="PRINTS" id="PR00420">
    <property type="entry name" value="RNGMNOXGNASE"/>
</dbReference>
<name>A0A1H8T5D4_9RHOB</name>
<dbReference type="STRING" id="569882.SAMN04490248_11452"/>
<evidence type="ECO:0000256" key="1">
    <source>
        <dbReference type="ARBA" id="ARBA00001974"/>
    </source>
</evidence>
<evidence type="ECO:0000259" key="4">
    <source>
        <dbReference type="Pfam" id="PF03486"/>
    </source>
</evidence>
<comment type="cofactor">
    <cofactor evidence="1">
        <name>FAD</name>
        <dbReference type="ChEBI" id="CHEBI:57692"/>
    </cofactor>
</comment>
<keyword evidence="3" id="KW-0274">FAD</keyword>
<dbReference type="InterPro" id="IPR022460">
    <property type="entry name" value="Flavoprotein_PP4765"/>
</dbReference>
<dbReference type="Proteomes" id="UP000198893">
    <property type="component" value="Unassembled WGS sequence"/>
</dbReference>
<dbReference type="InterPro" id="IPR036188">
    <property type="entry name" value="FAD/NAD-bd_sf"/>
</dbReference>
<dbReference type="NCBIfam" id="TIGR03862">
    <property type="entry name" value="flavo_PP4765"/>
    <property type="match status" value="1"/>
</dbReference>
<dbReference type="NCBIfam" id="TIGR00275">
    <property type="entry name" value="aminoacetone oxidase family FAD-binding enzyme"/>
    <property type="match status" value="1"/>
</dbReference>
<evidence type="ECO:0000313" key="7">
    <source>
        <dbReference type="Proteomes" id="UP000198893"/>
    </source>
</evidence>
<evidence type="ECO:0008006" key="8">
    <source>
        <dbReference type="Google" id="ProtNLM"/>
    </source>
</evidence>
<evidence type="ECO:0000256" key="2">
    <source>
        <dbReference type="ARBA" id="ARBA00022630"/>
    </source>
</evidence>
<dbReference type="Gene3D" id="2.40.30.10">
    <property type="entry name" value="Translation factors"/>
    <property type="match status" value="1"/>
</dbReference>
<dbReference type="SUPFAM" id="SSF51905">
    <property type="entry name" value="FAD/NAD(P)-binding domain"/>
    <property type="match status" value="1"/>
</dbReference>
<reference evidence="6 7" key="1">
    <citation type="submission" date="2016-10" db="EMBL/GenBank/DDBJ databases">
        <authorList>
            <person name="de Groot N.N."/>
        </authorList>
    </citation>
    <scope>NUCLEOTIDE SEQUENCE [LARGE SCALE GENOMIC DNA]</scope>
    <source>
        <strain evidence="6 7">DSM 27842</strain>
    </source>
</reference>
<dbReference type="InterPro" id="IPR023166">
    <property type="entry name" value="BaiN-like_dom_sf"/>
</dbReference>
<dbReference type="InterPro" id="IPR004792">
    <property type="entry name" value="BaiN-like"/>
</dbReference>
<dbReference type="EMBL" id="FODS01000014">
    <property type="protein sequence ID" value="SEO86102.1"/>
    <property type="molecule type" value="Genomic_DNA"/>
</dbReference>
<dbReference type="Pfam" id="PF22780">
    <property type="entry name" value="HI0933_like_1st"/>
    <property type="match status" value="1"/>
</dbReference>
<dbReference type="PANTHER" id="PTHR42887">
    <property type="entry name" value="OS12G0638800 PROTEIN"/>
    <property type="match status" value="1"/>
</dbReference>
<proteinExistence type="predicted"/>
<gene>
    <name evidence="6" type="ORF">SAMN04490248_11452</name>
</gene>
<evidence type="ECO:0000259" key="5">
    <source>
        <dbReference type="Pfam" id="PF22780"/>
    </source>
</evidence>
<dbReference type="SUPFAM" id="SSF160996">
    <property type="entry name" value="HI0933 insert domain-like"/>
    <property type="match status" value="1"/>
</dbReference>
<dbReference type="Pfam" id="PF03486">
    <property type="entry name" value="HI0933_like"/>
    <property type="match status" value="1"/>
</dbReference>
<protein>
    <recommendedName>
        <fullName evidence="8">TIGR03862 family flavoprotein</fullName>
    </recommendedName>
</protein>
<dbReference type="OrthoDB" id="5288829at2"/>
<dbReference type="InterPro" id="IPR055178">
    <property type="entry name" value="RsdA/BaiN/AoA(So)-like_dom"/>
</dbReference>
<keyword evidence="2" id="KW-0285">Flavoprotein</keyword>
<sequence length="387" mass="40889">MSLALVIGGGPAGLMAAERLAETGARVIVAEAKPSVARKLLMAGKSGLNLTKEEPFDRFLAAYAEAAPPLRPMLEAFGPQAVRDWVEGLGQDVFAGSTGRVFPKAMKASPLVRAWLARLAGLGVEIKPRWRWIGGAYRFDTPQGIQEVTPDVVVLACGGASWARLGSDGAWTALLEDVPLAPFQPANVGFRVAWSAHMRAHFGAPVKGVALIAGSVRSRGEVVISAEGLEGGGIYAVARALREGAPLHLDLMPDVTQAEIARKLARGHGKASVSNHLRKALGLDPVKRALLMEGAPRPLPEHLAPLVKALPLRLEGPRPMDEAISVAGGVRFAALDSGLMLRARPGVFVAGEMIDWEAPTGGYLLNACFATGRWAGEHAARFLRESG</sequence>
<accession>A0A1H8T5D4</accession>
<feature type="domain" description="RsdA/BaiN/AoA(So)-like insert" evidence="5">
    <location>
        <begin position="184"/>
        <end position="325"/>
    </location>
</feature>
<dbReference type="Gene3D" id="1.10.8.260">
    <property type="entry name" value="HI0933 insert domain-like"/>
    <property type="match status" value="1"/>
</dbReference>
<feature type="domain" description="RsdA/BaiN/AoA(So)-like Rossmann fold-like" evidence="4">
    <location>
        <begin position="5"/>
        <end position="377"/>
    </location>
</feature>
<keyword evidence="7" id="KW-1185">Reference proteome</keyword>
<dbReference type="Gene3D" id="3.50.50.60">
    <property type="entry name" value="FAD/NAD(P)-binding domain"/>
    <property type="match status" value="1"/>
</dbReference>